<keyword evidence="8 13" id="KW-0694">RNA-binding</keyword>
<dbReference type="Gene3D" id="1.10.30.50">
    <property type="match status" value="1"/>
</dbReference>
<dbReference type="SMART" id="SM00507">
    <property type="entry name" value="HNHc"/>
    <property type="match status" value="1"/>
</dbReference>
<dbReference type="GO" id="GO:0004519">
    <property type="term" value="F:endonuclease activity"/>
    <property type="evidence" value="ECO:0007669"/>
    <property type="project" value="UniProtKB-UniRule"/>
</dbReference>
<comment type="domain">
    <text evidence="13">Has 2 endonuclease domains. The discontinuous RuvC-like domain cleaves the target DNA noncomplementary to crRNA while the HNH nuclease domain cleaves the target DNA complementary to crRNA.</text>
</comment>
<comment type="subunit">
    <text evidence="12 13">Monomer. Binds crRNA and tracrRNA.</text>
</comment>
<dbReference type="InterPro" id="IPR032240">
    <property type="entry name" value="Cas9_REC"/>
</dbReference>
<dbReference type="PROSITE" id="PS51749">
    <property type="entry name" value="HNH_CAS9"/>
    <property type="match status" value="1"/>
</dbReference>
<evidence type="ECO:0000256" key="8">
    <source>
        <dbReference type="ARBA" id="ARBA00022884"/>
    </source>
</evidence>
<dbReference type="Pfam" id="PF16595">
    <property type="entry name" value="Cas9_PI"/>
    <property type="match status" value="1"/>
</dbReference>
<comment type="similarity">
    <text evidence="2">Belongs to the CRISPR-associated protein Cas9 family. Subtype II-A subfamily.</text>
</comment>
<reference evidence="15 16" key="1">
    <citation type="submission" date="2018-03" db="EMBL/GenBank/DDBJ databases">
        <authorList>
            <person name="Gulvik C.A."/>
        </authorList>
    </citation>
    <scope>NUCLEOTIDE SEQUENCE [LARGE SCALE GENOMIC DNA]</scope>
    <source>
        <strain evidence="15 16">JCM 31581</strain>
    </source>
</reference>
<keyword evidence="6 13" id="KW-0378">Hydrolase</keyword>
<dbReference type="InterPro" id="IPR028629">
    <property type="entry name" value="Cas9"/>
</dbReference>
<dbReference type="InterPro" id="IPR033114">
    <property type="entry name" value="HNH_CAS9"/>
</dbReference>
<feature type="binding site" evidence="13">
    <location>
        <position position="769"/>
    </location>
    <ligand>
        <name>Mg(2+)</name>
        <dbReference type="ChEBI" id="CHEBI:18420"/>
        <label>2</label>
    </ligand>
</feature>
<evidence type="ECO:0000256" key="5">
    <source>
        <dbReference type="ARBA" id="ARBA00022759"/>
    </source>
</evidence>
<keyword evidence="4 13" id="KW-0479">Metal-binding</keyword>
<evidence type="ECO:0000256" key="13">
    <source>
        <dbReference type="HAMAP-Rule" id="MF_01480"/>
    </source>
</evidence>
<feature type="domain" description="HNH Cas9-type" evidence="14">
    <location>
        <begin position="773"/>
        <end position="924"/>
    </location>
</feature>
<dbReference type="Pfam" id="PF13395">
    <property type="entry name" value="HNH_4"/>
    <property type="match status" value="1"/>
</dbReference>
<organism evidence="15 16">
    <name type="scientific">Vagococcus humatus</name>
    <dbReference type="NCBI Taxonomy" id="1889241"/>
    <lineage>
        <taxon>Bacteria</taxon>
        <taxon>Bacillati</taxon>
        <taxon>Bacillota</taxon>
        <taxon>Bacilli</taxon>
        <taxon>Lactobacillales</taxon>
        <taxon>Enterococcaceae</taxon>
        <taxon>Vagococcus</taxon>
    </lineage>
</organism>
<dbReference type="InterPro" id="IPR055228">
    <property type="entry name" value="Cas9_RuvC"/>
</dbReference>
<dbReference type="HAMAP" id="MF_01480">
    <property type="entry name" value="Cas9"/>
    <property type="match status" value="1"/>
</dbReference>
<comment type="function">
    <text evidence="13">CRISPR (clustered regularly interspaced short palindromic repeat) is an adaptive immune system that provides protection against mobile genetic elements (viruses, transposable elements and conjugative plasmids). CRISPR clusters contain spacers, sequences complementary to antecedent mobile elements, and target invading nucleic acids. CRISPR clusters are transcribed and processed into CRISPR RNA (crRNA). In type II CRISPR systems correct processing of pre-crRNA requires a trans-encoded small RNA (tracrRNA), endogenous ribonuclease 3 (rnc) and this protein. The tracrRNA serves as a guide for ribonuclease 3-aided processing of pre-crRNA. Subsequently Cas9/crRNA/tracrRNA endonucleolytically cleaves linear or circular dsDNA target complementary to the spacer; Cas9 is inactive in the absence of the 2 guide RNAs (gRNA). Cas9 recognizes the protospacer adjacent motif (PAM) in the CRISPR repeat sequences to help distinguish self versus nonself, as targets within the bacterial CRISPR locus do not have PAMs. PAM recognition is also required for catalytic activity.</text>
</comment>
<dbReference type="GO" id="GO:0003677">
    <property type="term" value="F:DNA binding"/>
    <property type="evidence" value="ECO:0007669"/>
    <property type="project" value="UniProtKB-UniRule"/>
</dbReference>
<feature type="binding site" evidence="13">
    <location>
        <position position="769"/>
    </location>
    <ligand>
        <name>Mg(2+)</name>
        <dbReference type="ChEBI" id="CHEBI:18420"/>
        <label>1</label>
    </ligand>
</feature>
<name>A0A429Z5T3_9ENTE</name>
<comment type="caution">
    <text evidence="15">The sequence shown here is derived from an EMBL/GenBank/DDBJ whole genome shotgun (WGS) entry which is preliminary data.</text>
</comment>
<dbReference type="Pfam" id="PF16592">
    <property type="entry name" value="Cas9_REC"/>
    <property type="match status" value="1"/>
</dbReference>
<keyword evidence="9 13" id="KW-0051">Antiviral defense</keyword>
<keyword evidence="5 13" id="KW-0255">Endonuclease</keyword>
<accession>A0A429Z5T3</accession>
<evidence type="ECO:0000256" key="3">
    <source>
        <dbReference type="ARBA" id="ARBA00022722"/>
    </source>
</evidence>
<evidence type="ECO:0000259" key="14">
    <source>
        <dbReference type="PROSITE" id="PS51749"/>
    </source>
</evidence>
<evidence type="ECO:0000256" key="9">
    <source>
        <dbReference type="ARBA" id="ARBA00023118"/>
    </source>
</evidence>
<evidence type="ECO:0000256" key="6">
    <source>
        <dbReference type="ARBA" id="ARBA00022801"/>
    </source>
</evidence>
<dbReference type="InterPro" id="IPR003615">
    <property type="entry name" value="HNH_nuc"/>
</dbReference>
<feature type="binding site" evidence="13">
    <location>
        <position position="11"/>
    </location>
    <ligand>
        <name>Mg(2+)</name>
        <dbReference type="ChEBI" id="CHEBI:18420"/>
        <label>2</label>
    </ligand>
</feature>
<dbReference type="Pfam" id="PF22702">
    <property type="entry name" value="Cas9_RuvC"/>
    <property type="match status" value="1"/>
</dbReference>
<feature type="binding site" evidence="13">
    <location>
        <position position="986"/>
    </location>
    <ligand>
        <name>Mg(2+)</name>
        <dbReference type="ChEBI" id="CHEBI:18420"/>
        <label>2</label>
    </ligand>
</feature>
<feature type="active site" description="Proton acceptor for HNH nuclease domain" evidence="13">
    <location>
        <position position="843"/>
    </location>
</feature>
<dbReference type="GO" id="GO:0016787">
    <property type="term" value="F:hydrolase activity"/>
    <property type="evidence" value="ECO:0007669"/>
    <property type="project" value="UniProtKB-KW"/>
</dbReference>
<evidence type="ECO:0000256" key="4">
    <source>
        <dbReference type="ARBA" id="ARBA00022723"/>
    </source>
</evidence>
<dbReference type="InterPro" id="IPR036397">
    <property type="entry name" value="RNaseH_sf"/>
</dbReference>
<keyword evidence="10 13" id="KW-0238">DNA-binding</keyword>
<dbReference type="RefSeq" id="WP_125943489.1">
    <property type="nucleotide sequence ID" value="NZ_PXZH01000003.1"/>
</dbReference>
<dbReference type="GO" id="GO:0043571">
    <property type="term" value="P:maintenance of CRISPR repeat elements"/>
    <property type="evidence" value="ECO:0007669"/>
    <property type="project" value="UniProtKB-UniRule"/>
</dbReference>
<keyword evidence="11" id="KW-0464">Manganese</keyword>
<evidence type="ECO:0000256" key="7">
    <source>
        <dbReference type="ARBA" id="ARBA00022842"/>
    </source>
</evidence>
<comment type="cofactor">
    <cofactor evidence="1 13">
        <name>Mg(2+)</name>
        <dbReference type="ChEBI" id="CHEBI:18420"/>
    </cofactor>
</comment>
<protein>
    <recommendedName>
        <fullName evidence="13">CRISPR-associated endonuclease Cas9</fullName>
        <ecNumber evidence="13">3.1.-.-</ecNumber>
    </recommendedName>
</protein>
<evidence type="ECO:0000313" key="15">
    <source>
        <dbReference type="EMBL" id="RST89062.1"/>
    </source>
</evidence>
<evidence type="ECO:0000256" key="12">
    <source>
        <dbReference type="ARBA" id="ARBA00046380"/>
    </source>
</evidence>
<evidence type="ECO:0000256" key="10">
    <source>
        <dbReference type="ARBA" id="ARBA00023125"/>
    </source>
</evidence>
<dbReference type="NCBIfam" id="TIGR01865">
    <property type="entry name" value="cas_Csn1"/>
    <property type="match status" value="1"/>
</dbReference>
<feature type="binding site" evidence="13">
    <location>
        <position position="11"/>
    </location>
    <ligand>
        <name>Mg(2+)</name>
        <dbReference type="ChEBI" id="CHEBI:18420"/>
        <label>1</label>
    </ligand>
</feature>
<dbReference type="GO" id="GO:0051607">
    <property type="term" value="P:defense response to virus"/>
    <property type="evidence" value="ECO:0007669"/>
    <property type="project" value="UniProtKB-UniRule"/>
</dbReference>
<keyword evidence="3 13" id="KW-0540">Nuclease</keyword>
<dbReference type="GO" id="GO:0046872">
    <property type="term" value="F:metal ion binding"/>
    <property type="evidence" value="ECO:0007669"/>
    <property type="project" value="UniProtKB-UniRule"/>
</dbReference>
<gene>
    <name evidence="13 15" type="primary">cas9</name>
    <name evidence="15" type="ORF">C7P63_07160</name>
</gene>
<proteinExistence type="inferred from homology"/>
<dbReference type="GO" id="GO:0003723">
    <property type="term" value="F:RNA binding"/>
    <property type="evidence" value="ECO:0007669"/>
    <property type="project" value="UniProtKB-UniRule"/>
</dbReference>
<evidence type="ECO:0000256" key="1">
    <source>
        <dbReference type="ARBA" id="ARBA00001946"/>
    </source>
</evidence>
<sequence>MEKKPYTIGLDIGTNSVGWAVLTENYDLVKRKMKIKGNTDKKYMKKNFWGVRLFDAGETAEARRMKRTARRRLARRRNRLEYLQGMFQEEMAQVDPNFFHRLDESFYVVEDKVGAKQPIFGKVEEEVSYHKDYPTIYHLRKELVDSKEQQDLRLVYLALAHIVKYRGHFLIEGKLSTENISVAKTYQEFVKVYNQTFATDDNLGAEVPEDIECEELLTANFSRAKRADNVIKEYRNEKSNGTFAQFIKMIVGNQGNFKKSFDLEEDAKLQFSSEDFEEELELLIAQLDDSYLEVFEAAQAVYNAVELSQILDQTDEQTRAKFSASMVKRYRDHGEDLTLFKQFIRENKPKAYGEMFKNEDGKGYAGYIAHGGKVSRDEFYKTVKKLIQGLDGAEYFLEKIETETFLLKQRTFENGVIPNQIHLEELRYIIENQAQYYPFLRENQEKIEHLVTFRIPYYIGPLASGQSEFAWLTRTSDKPIRPWNIKEKVDYSQSATEFIERMTVRDEYLPTEKTLPRHSMLYEKYTVFNELTRVIYLDERGNKHFFSTQEKQDIFNHLFKKDRRVTKKKLITFLKTEYLLEVADIKGIEEAFNAKYNTYHDLQKLGFSTDFLDEPKNEEMLEDIIKILTVFEDRKMVREQLKVYADQLDAAIMTKLTKKHYTGWGRLSKKLLTEIKDEQTNKSILEFLQEDPYNRNFMQLINDTDLSFKKIISQEQQEKLEDDLETTVYNLPGSPAIKKGILQSLKIVDELVGIMGYNPSNIVIEMARENQSTSYGKNKSKQRFKHVEEAMKELGSNLLKETKADNNDLQNDRLYLYYLQKGRDMYTDKEIPIEDLSHYDIDHVIPRSFTTDNSLDNLVLVSSKENRGKSDDVPSEEVVRRMKPLWIQLLNAKAISKRKFDNLTKGERGGLTEEDKMKFMHRQLVETRQITKQVAQILHQRFNQVNEVSRVDDLSVKIITLKASLTSEFREQFKLYKVREVNDYHHAQDAYLNGVVGTTLLKLYPQLAPEFVYGTFMKFNFWEANKATAKKKLYSNLISNLKSLPVTDKETGEILWSQKDIKQVKKVYQYRQMNMVKKVEKQTGGFYKETVKPKGKSNKLIPRKNGWDTTKYGGFDSPVVTYSVLIEHLKGKKQVKTKDLIGITIAQREGFEKEPTTYLTDLGYVEPKVLKILPKFSVYECENGRRRLLASDGEAQKGNQMVLPTHLMTLLYHAKHYGDILGKSTKYVAEHRQEFDEIIQHVKVFNDRYTLADSNMDKILAVYAEKGQSASDEELSKSFIELMSLNAMKAASAFNFLGESIDRRRYTSTKELLDSTLIHQSITGLYETRWKVSDL</sequence>
<feature type="active site" description="For RuvC-like nuclease domain" evidence="13">
    <location>
        <position position="11"/>
    </location>
</feature>
<dbReference type="Proteomes" id="UP000277864">
    <property type="component" value="Unassembled WGS sequence"/>
</dbReference>
<comment type="similarity">
    <text evidence="13">Belongs to the CRISPR-associated Cas9 family.</text>
</comment>
<dbReference type="OrthoDB" id="9757607at2"/>
<evidence type="ECO:0000256" key="2">
    <source>
        <dbReference type="ARBA" id="ARBA00005244"/>
    </source>
</evidence>
<feature type="binding site" evidence="13">
    <location>
        <position position="765"/>
    </location>
    <ligand>
        <name>Mg(2+)</name>
        <dbReference type="ChEBI" id="CHEBI:18420"/>
        <label>1</label>
    </ligand>
</feature>
<evidence type="ECO:0000313" key="16">
    <source>
        <dbReference type="Proteomes" id="UP000277864"/>
    </source>
</evidence>
<dbReference type="Gene3D" id="3.30.420.10">
    <property type="entry name" value="Ribonuclease H-like superfamily/Ribonuclease H"/>
    <property type="match status" value="1"/>
</dbReference>
<dbReference type="InterPro" id="IPR032237">
    <property type="entry name" value="Cas9_PI"/>
</dbReference>
<keyword evidence="7 13" id="KW-0460">Magnesium</keyword>
<dbReference type="EMBL" id="PXZH01000003">
    <property type="protein sequence ID" value="RST89062.1"/>
    <property type="molecule type" value="Genomic_DNA"/>
</dbReference>
<keyword evidence="16" id="KW-1185">Reference proteome</keyword>
<dbReference type="EC" id="3.1.-.-" evidence="13"/>
<evidence type="ECO:0000256" key="11">
    <source>
        <dbReference type="ARBA" id="ARBA00023211"/>
    </source>
</evidence>